<dbReference type="VEuPathDB" id="FungiDB:FOC1_g10000453"/>
<evidence type="ECO:0000256" key="1">
    <source>
        <dbReference type="SAM" id="MobiDB-lite"/>
    </source>
</evidence>
<dbReference type="EMBL" id="FMJY01000002">
    <property type="protein sequence ID" value="SCO78545.1"/>
    <property type="molecule type" value="Genomic_DNA"/>
</dbReference>
<name>A0A2H3SYQ2_FUSOX</name>
<organism evidence="2 3">
    <name type="scientific">Fusarium oxysporum</name>
    <name type="common">Fusarium vascular wilt</name>
    <dbReference type="NCBI Taxonomy" id="5507"/>
    <lineage>
        <taxon>Eukaryota</taxon>
        <taxon>Fungi</taxon>
        <taxon>Dikarya</taxon>
        <taxon>Ascomycota</taxon>
        <taxon>Pezizomycotina</taxon>
        <taxon>Sordariomycetes</taxon>
        <taxon>Hypocreomycetidae</taxon>
        <taxon>Hypocreales</taxon>
        <taxon>Nectriaceae</taxon>
        <taxon>Fusarium</taxon>
        <taxon>Fusarium oxysporum species complex</taxon>
    </lineage>
</organism>
<sequence length="189" mass="21112">MAKQLYRGDGPVGRARTLSVSIINANPQLGVWQAAGTAIAQAPNLEELRNPEMGGSNISFNTQGHSARFAVQNHDGEWALATSTTNRPVFTNPVFNKAPFTENAMPEEVIGPRRDPTTLEESHRHSRQRRQSLYERHKGGEKENWGRTIIHGLKALWKFFKTPSGFLVTIYFLNIVVSPGIASTRLIEY</sequence>
<feature type="compositionally biased region" description="Basic and acidic residues" evidence="1">
    <location>
        <begin position="110"/>
        <end position="123"/>
    </location>
</feature>
<proteinExistence type="predicted"/>
<dbReference type="OrthoDB" id="6407410at2759"/>
<dbReference type="VEuPathDB" id="FungiDB:FOIG_16204"/>
<evidence type="ECO:0000313" key="3">
    <source>
        <dbReference type="Proteomes" id="UP000219369"/>
    </source>
</evidence>
<dbReference type="Proteomes" id="UP000219369">
    <property type="component" value="Unassembled WGS sequence"/>
</dbReference>
<gene>
    <name evidence="2" type="ORF">FRV6_02758</name>
</gene>
<dbReference type="AlphaFoldDB" id="A0A2H3SYQ2"/>
<dbReference type="VEuPathDB" id="FungiDB:FOC4_g10004153"/>
<protein>
    <submittedName>
        <fullName evidence="2">Uncharacterized protein</fullName>
    </submittedName>
</protein>
<dbReference type="VEuPathDB" id="FungiDB:HZS61_009076"/>
<dbReference type="VEuPathDB" id="FungiDB:FOMG_16516"/>
<dbReference type="VEuPathDB" id="FungiDB:FOZG_17487"/>
<feature type="region of interest" description="Disordered" evidence="1">
    <location>
        <begin position="108"/>
        <end position="138"/>
    </location>
</feature>
<reference evidence="3" key="1">
    <citation type="submission" date="2016-09" db="EMBL/GenBank/DDBJ databases">
        <authorList>
            <person name="Guldener U."/>
        </authorList>
    </citation>
    <scope>NUCLEOTIDE SEQUENCE [LARGE SCALE GENOMIC DNA]</scope>
    <source>
        <strain evidence="3">V64-1</strain>
    </source>
</reference>
<accession>A0A2H3SYQ2</accession>
<evidence type="ECO:0000313" key="2">
    <source>
        <dbReference type="EMBL" id="SCO78545.1"/>
    </source>
</evidence>